<evidence type="ECO:0000256" key="4">
    <source>
        <dbReference type="ARBA" id="ARBA00022692"/>
    </source>
</evidence>
<comment type="catalytic activity">
    <reaction evidence="1 10">
        <text>2 ATP = 3',3'-c-di-AMP + 2 diphosphate</text>
        <dbReference type="Rhea" id="RHEA:35655"/>
        <dbReference type="ChEBI" id="CHEBI:30616"/>
        <dbReference type="ChEBI" id="CHEBI:33019"/>
        <dbReference type="ChEBI" id="CHEBI:71500"/>
        <dbReference type="EC" id="2.7.7.85"/>
    </reaction>
</comment>
<dbReference type="EC" id="2.7.7.85" evidence="10"/>
<dbReference type="PATRIC" id="fig|1341157.4.peg.436"/>
<comment type="caution">
    <text evidence="12">The sequence shown here is derived from an EMBL/GenBank/DDBJ whole genome shotgun (WGS) entry which is preliminary data.</text>
</comment>
<dbReference type="PIRSF" id="PIRSF004793">
    <property type="entry name" value="UCP004793"/>
    <property type="match status" value="1"/>
</dbReference>
<keyword evidence="7 10" id="KW-0067">ATP-binding</keyword>
<comment type="caution">
    <text evidence="10">Lacks conserved residue(s) required for the propagation of feature annotation.</text>
</comment>
<evidence type="ECO:0000256" key="1">
    <source>
        <dbReference type="ARBA" id="ARBA00000877"/>
    </source>
</evidence>
<keyword evidence="2 10" id="KW-1003">Cell membrane</keyword>
<evidence type="ECO:0000313" key="12">
    <source>
        <dbReference type="EMBL" id="EWM54819.1"/>
    </source>
</evidence>
<organism evidence="12 13">
    <name type="scientific">Ruminococcus flavefaciens 007c</name>
    <dbReference type="NCBI Taxonomy" id="1341157"/>
    <lineage>
        <taxon>Bacteria</taxon>
        <taxon>Bacillati</taxon>
        <taxon>Bacillota</taxon>
        <taxon>Clostridia</taxon>
        <taxon>Eubacteriales</taxon>
        <taxon>Oscillospiraceae</taxon>
        <taxon>Ruminococcus</taxon>
    </lineage>
</organism>
<dbReference type="InterPro" id="IPR045585">
    <property type="entry name" value="CdaA_N"/>
</dbReference>
<gene>
    <name evidence="10" type="primary">dacA</name>
    <name evidence="12" type="ORF">RF007C_10805</name>
</gene>
<dbReference type="InterPro" id="IPR014046">
    <property type="entry name" value="C-di-AMP_synthase"/>
</dbReference>
<dbReference type="PROSITE" id="PS51794">
    <property type="entry name" value="DAC"/>
    <property type="match status" value="1"/>
</dbReference>
<dbReference type="Pfam" id="PF02457">
    <property type="entry name" value="DAC"/>
    <property type="match status" value="1"/>
</dbReference>
<dbReference type="GO" id="GO:0106408">
    <property type="term" value="F:diadenylate cyclase activity"/>
    <property type="evidence" value="ECO:0007669"/>
    <property type="project" value="UniProtKB-EC"/>
</dbReference>
<dbReference type="FunFam" id="3.40.1700.10:FF:000002">
    <property type="entry name" value="Diadenylate cyclase"/>
    <property type="match status" value="1"/>
</dbReference>
<evidence type="ECO:0000256" key="2">
    <source>
        <dbReference type="ARBA" id="ARBA00022475"/>
    </source>
</evidence>
<evidence type="ECO:0000256" key="8">
    <source>
        <dbReference type="ARBA" id="ARBA00022989"/>
    </source>
</evidence>
<keyword evidence="6 10" id="KW-0547">Nucleotide-binding</keyword>
<reference evidence="12 13" key="1">
    <citation type="journal article" date="2014" name="PLoS ONE">
        <title>Rumen cellulosomics: divergent fiber-degrading strategies revealed by comparative genome-wide analysis of six ruminococcal strains.</title>
        <authorList>
            <person name="Dassa B."/>
            <person name="Borovok I."/>
            <person name="Ruimy-Israeli V."/>
            <person name="Lamed R."/>
            <person name="Flint H.J."/>
            <person name="Duncan S.H."/>
            <person name="Henrissat B."/>
            <person name="Coutinho P."/>
            <person name="Morrison M."/>
            <person name="Mosoni P."/>
            <person name="Yeoman C.J."/>
            <person name="White B.A."/>
            <person name="Bayer E.A."/>
        </authorList>
    </citation>
    <scope>NUCLEOTIDE SEQUENCE [LARGE SCALE GENOMIC DNA]</scope>
    <source>
        <strain evidence="12 13">007c</strain>
    </source>
</reference>
<comment type="similarity">
    <text evidence="10">Belongs to the adenylate cyclase family. DacA/CdaA subfamily.</text>
</comment>
<keyword evidence="4 10" id="KW-0812">Transmembrane</keyword>
<feature type="domain" description="DAC" evidence="11">
    <location>
        <begin position="92"/>
        <end position="259"/>
    </location>
</feature>
<evidence type="ECO:0000256" key="3">
    <source>
        <dbReference type="ARBA" id="ARBA00022679"/>
    </source>
</evidence>
<evidence type="ECO:0000256" key="9">
    <source>
        <dbReference type="ARBA" id="ARBA00023136"/>
    </source>
</evidence>
<keyword evidence="13" id="KW-1185">Reference proteome</keyword>
<evidence type="ECO:0000313" key="13">
    <source>
        <dbReference type="Proteomes" id="UP000019365"/>
    </source>
</evidence>
<dbReference type="RefSeq" id="WP_037296807.1">
    <property type="nucleotide sequence ID" value="NZ_ATAX01000008.1"/>
</dbReference>
<protein>
    <recommendedName>
        <fullName evidence="10">Diadenylate cyclase</fullName>
        <shortName evidence="10">DAC</shortName>
        <ecNumber evidence="10">2.7.7.85</ecNumber>
    </recommendedName>
    <alternativeName>
        <fullName evidence="10">Cyclic-di-AMP synthase</fullName>
        <shortName evidence="10">c-di-AMP synthase</shortName>
    </alternativeName>
</protein>
<feature type="transmembrane region" description="Helical" evidence="10">
    <location>
        <begin position="50"/>
        <end position="67"/>
    </location>
</feature>
<feature type="transmembrane region" description="Helical" evidence="10">
    <location>
        <begin position="12"/>
        <end position="38"/>
    </location>
</feature>
<dbReference type="Proteomes" id="UP000019365">
    <property type="component" value="Unassembled WGS sequence"/>
</dbReference>
<dbReference type="InterPro" id="IPR036888">
    <property type="entry name" value="DNA_integrity_DisA_N_sf"/>
</dbReference>
<keyword evidence="8 10" id="KW-1133">Transmembrane helix</keyword>
<keyword evidence="9 10" id="KW-0472">Membrane</keyword>
<dbReference type="Pfam" id="PF19293">
    <property type="entry name" value="CdaA_N"/>
    <property type="match status" value="1"/>
</dbReference>
<dbReference type="eggNOG" id="COG1624">
    <property type="taxonomic scope" value="Bacteria"/>
</dbReference>
<dbReference type="PANTHER" id="PTHR34185:SF1">
    <property type="entry name" value="DIADENYLATE CYCLASE"/>
    <property type="match status" value="1"/>
</dbReference>
<comment type="subunit">
    <text evidence="10">Probably a homodimer.</text>
</comment>
<dbReference type="Gene3D" id="3.40.1700.10">
    <property type="entry name" value="DNA integrity scanning protein, DisA, N-terminal domain"/>
    <property type="match status" value="1"/>
</dbReference>
<evidence type="ECO:0000259" key="11">
    <source>
        <dbReference type="PROSITE" id="PS51794"/>
    </source>
</evidence>
<dbReference type="SUPFAM" id="SSF143597">
    <property type="entry name" value="YojJ-like"/>
    <property type="match status" value="1"/>
</dbReference>
<sequence length="296" mass="32628">MFHSSPQAVLDAFLSVVATFKPIDVIDVLILTGVIYLLLKLIRETRAGQLVKGIIFLVAGYFISKALDLKVVSYLLQKTLSMGVLAIIILFQPELRRALEKAGRSKFGIRLFGLGINSNEMKEKWTPAIDAICDSCVELSASCTGALIVVERQVRLGEQIETGTILNATPSKEVFGNIFYPKTPLHDGAVIMRDGIILAASCFLPKPAKDALINKKLGSRHRAAIGMSENSDAIVIVVSEETGQISVAINGELTRDYTRDKLRLLLEDQILNDKTEISIGKKKLFSSRSERRKKEK</sequence>
<dbReference type="InterPro" id="IPR050338">
    <property type="entry name" value="DisA"/>
</dbReference>
<dbReference type="OrthoDB" id="9807385at2"/>
<dbReference type="InterPro" id="IPR003390">
    <property type="entry name" value="DNA_integrity_scan_DisA_N"/>
</dbReference>
<keyword evidence="5 10" id="KW-0548">Nucleotidyltransferase</keyword>
<evidence type="ECO:0000256" key="6">
    <source>
        <dbReference type="ARBA" id="ARBA00022741"/>
    </source>
</evidence>
<dbReference type="InterPro" id="IPR034701">
    <property type="entry name" value="CdaA"/>
</dbReference>
<dbReference type="AlphaFoldDB" id="W7UUI4"/>
<accession>W7UUI4</accession>
<dbReference type="GO" id="GO:0004016">
    <property type="term" value="F:adenylate cyclase activity"/>
    <property type="evidence" value="ECO:0007669"/>
    <property type="project" value="UniProtKB-UniRule"/>
</dbReference>
<evidence type="ECO:0000256" key="10">
    <source>
        <dbReference type="HAMAP-Rule" id="MF_01499"/>
    </source>
</evidence>
<dbReference type="PANTHER" id="PTHR34185">
    <property type="entry name" value="DIADENYLATE CYCLASE"/>
    <property type="match status" value="1"/>
</dbReference>
<comment type="function">
    <text evidence="10">Catalyzes the condensation of 2 ATP molecules into cyclic di-AMP (c-di-AMP), a second messenger used to regulate differing processes in different bacteria.</text>
</comment>
<dbReference type="HAMAP" id="MF_01499">
    <property type="entry name" value="DacA"/>
    <property type="match status" value="1"/>
</dbReference>
<dbReference type="EMBL" id="ATAX01000008">
    <property type="protein sequence ID" value="EWM54819.1"/>
    <property type="molecule type" value="Genomic_DNA"/>
</dbReference>
<dbReference type="NCBIfam" id="TIGR00159">
    <property type="entry name" value="diadenylate cyclase CdaA"/>
    <property type="match status" value="1"/>
</dbReference>
<proteinExistence type="inferred from homology"/>
<name>W7UUI4_RUMFL</name>
<evidence type="ECO:0000256" key="5">
    <source>
        <dbReference type="ARBA" id="ARBA00022695"/>
    </source>
</evidence>
<dbReference type="GO" id="GO:0005524">
    <property type="term" value="F:ATP binding"/>
    <property type="evidence" value="ECO:0007669"/>
    <property type="project" value="UniProtKB-UniRule"/>
</dbReference>
<keyword evidence="3 10" id="KW-0808">Transferase</keyword>
<evidence type="ECO:0000256" key="7">
    <source>
        <dbReference type="ARBA" id="ARBA00022840"/>
    </source>
</evidence>
<dbReference type="GO" id="GO:0006171">
    <property type="term" value="P:cAMP biosynthetic process"/>
    <property type="evidence" value="ECO:0007669"/>
    <property type="project" value="InterPro"/>
</dbReference>